<reference evidence="2 3" key="1">
    <citation type="submission" date="2019-03" db="EMBL/GenBank/DDBJ databases">
        <title>Genomics of glacier-inhabiting Cryobacterium strains.</title>
        <authorList>
            <person name="Liu Q."/>
            <person name="Xin Y.-H."/>
        </authorList>
    </citation>
    <scope>NUCLEOTIDE SEQUENCE [LARGE SCALE GENOMIC DNA]</scope>
    <source>
        <strain evidence="2 3">TMT2-48-2</strain>
    </source>
</reference>
<dbReference type="AlphaFoldDB" id="A0A4R8XPV4"/>
<proteinExistence type="predicted"/>
<dbReference type="RefSeq" id="WP_134370528.1">
    <property type="nucleotide sequence ID" value="NZ_SOGN01000048.1"/>
</dbReference>
<dbReference type="EMBL" id="SOGN01000048">
    <property type="protein sequence ID" value="TFC78699.1"/>
    <property type="molecule type" value="Genomic_DNA"/>
</dbReference>
<feature type="region of interest" description="Disordered" evidence="1">
    <location>
        <begin position="250"/>
        <end position="280"/>
    </location>
</feature>
<evidence type="ECO:0000313" key="2">
    <source>
        <dbReference type="EMBL" id="TFC78699.1"/>
    </source>
</evidence>
<keyword evidence="3" id="KW-1185">Reference proteome</keyword>
<protein>
    <recommendedName>
        <fullName evidence="4">Alpha/beta hydrolase</fullName>
    </recommendedName>
</protein>
<dbReference type="OrthoDB" id="4790882at2"/>
<dbReference type="Proteomes" id="UP000298433">
    <property type="component" value="Unassembled WGS sequence"/>
</dbReference>
<gene>
    <name evidence="2" type="ORF">E3T23_11585</name>
</gene>
<evidence type="ECO:0000313" key="3">
    <source>
        <dbReference type="Proteomes" id="UP000298433"/>
    </source>
</evidence>
<evidence type="ECO:0008006" key="4">
    <source>
        <dbReference type="Google" id="ProtNLM"/>
    </source>
</evidence>
<accession>A0A4R8XPV4</accession>
<dbReference type="Gene3D" id="3.40.50.1820">
    <property type="entry name" value="alpha/beta hydrolase"/>
    <property type="match status" value="1"/>
</dbReference>
<sequence length="513" mass="51785">MTGEGPGDSGDILTVSGGGSTLVATDTLLAEATRLRLLQGDAEAWLARLARIQSLDSDPAAGPLMILPSAGMNVHAARSALGGVAERSQALADALISAAEGYGRAERMRDWGASVSGAWLGSTLGLLAPFLALAAVPGLAVGAVGLLVGGMLTGRRPGDALTDVAGWLQAHPRALTNPVLVAAVRVMVSSTDDAAAGRAGVPVPVSLALGDEGLGLLGVTTSAAGLVGLARPLGLLRETPVSVERIDAPARPLGPPHPGALLGPPHPGASLPGAAPASRPVAPPTGFGDLADRIPSVSDDAPQVRIERYGGPDDASWVVYIGGTAAWSPVAGEQPWDLTSNLAAVADQGAGSYRAVVQAMREAGVAPGDPVVPVGHSQGGLVAAQLAASADFNTVAVATFGGLTAQVTLPADVVAVTVEHTDDIIPALGGTATGDDERLSVRREVFAEKAVPVDQPLPAHALTAYRDTGRLMDGSAEPRLQEFRATLGEVLGAEAGESSRWRGIRLANDEPEL</sequence>
<dbReference type="InterPro" id="IPR029058">
    <property type="entry name" value="AB_hydrolase_fold"/>
</dbReference>
<name>A0A4R8XPV4_9MICO</name>
<dbReference type="SUPFAM" id="SSF53474">
    <property type="entry name" value="alpha/beta-Hydrolases"/>
    <property type="match status" value="1"/>
</dbReference>
<evidence type="ECO:0000256" key="1">
    <source>
        <dbReference type="SAM" id="MobiDB-lite"/>
    </source>
</evidence>
<comment type="caution">
    <text evidence="2">The sequence shown here is derived from an EMBL/GenBank/DDBJ whole genome shotgun (WGS) entry which is preliminary data.</text>
</comment>
<feature type="compositionally biased region" description="Low complexity" evidence="1">
    <location>
        <begin position="259"/>
        <end position="280"/>
    </location>
</feature>
<organism evidence="2 3">
    <name type="scientific">Cryobacterium cheniae</name>
    <dbReference type="NCBI Taxonomy" id="1259262"/>
    <lineage>
        <taxon>Bacteria</taxon>
        <taxon>Bacillati</taxon>
        <taxon>Actinomycetota</taxon>
        <taxon>Actinomycetes</taxon>
        <taxon>Micrococcales</taxon>
        <taxon>Microbacteriaceae</taxon>
        <taxon>Cryobacterium</taxon>
    </lineage>
</organism>